<dbReference type="Pfam" id="PF03816">
    <property type="entry name" value="LytR_cpsA_psr"/>
    <property type="match status" value="1"/>
</dbReference>
<feature type="compositionally biased region" description="Basic and acidic residues" evidence="2">
    <location>
        <begin position="319"/>
        <end position="335"/>
    </location>
</feature>
<dbReference type="PANTHER" id="PTHR33392">
    <property type="entry name" value="POLYISOPRENYL-TEICHOIC ACID--PEPTIDOGLYCAN TEICHOIC ACID TRANSFERASE TAGU"/>
    <property type="match status" value="1"/>
</dbReference>
<dbReference type="Proteomes" id="UP000045545">
    <property type="component" value="Unassembled WGS sequence"/>
</dbReference>
<accession>A0A0E4C863</accession>
<evidence type="ECO:0000313" key="4">
    <source>
        <dbReference type="EMBL" id="CFX28640.1"/>
    </source>
</evidence>
<evidence type="ECO:0000256" key="1">
    <source>
        <dbReference type="ARBA" id="ARBA00006068"/>
    </source>
</evidence>
<dbReference type="Gene3D" id="3.40.630.190">
    <property type="entry name" value="LCP protein"/>
    <property type="match status" value="1"/>
</dbReference>
<dbReference type="STRING" id="690567.928"/>
<feature type="compositionally biased region" description="Low complexity" evidence="2">
    <location>
        <begin position="349"/>
        <end position="366"/>
    </location>
</feature>
<evidence type="ECO:0000259" key="3">
    <source>
        <dbReference type="Pfam" id="PF03816"/>
    </source>
</evidence>
<reference evidence="4 5" key="1">
    <citation type="submission" date="2015-03" db="EMBL/GenBank/DDBJ databases">
        <authorList>
            <person name="Murphy D."/>
        </authorList>
    </citation>
    <scope>NUCLEOTIDE SEQUENCE [LARGE SCALE GENOMIC DNA]</scope>
    <source>
        <strain evidence="4 5">OL-4</strain>
    </source>
</reference>
<feature type="compositionally biased region" description="Polar residues" evidence="2">
    <location>
        <begin position="383"/>
        <end position="396"/>
    </location>
</feature>
<dbReference type="OrthoDB" id="9782542at2"/>
<sequence length="396" mass="43483">MMRKKGTISILILVFLGTFAIGALLGGQFKGLFKDTIAEKNEKGETINVLFMGIDARDGEKNSRSDTMILASIDSQNNKVAMVSIPRDTRIKNTFGRDEKINSVNYTKGPEAACKEVGKLLDVRVEHYVITNFDGFGEIVDTLGGVDIDVETNMVHRDVSYSINLSKGHQHLNGDQALQYVRYRGGPTADIGRTQRQQKFIKALAEQMFQTNTITKLPKLLPQIVKYVDTNISMQDMLHLAQIARKIDIQNITTQTLPGYPYTDPSSGASYWEADKTKAKILVSSLLQGKTFPVVGDPPSWISKNQNKYKPVDLPLPDTLKKNEPEPKPDVKEPDTIDVPVPSPGTPGDGNTNNPEPDPNNPGEEPVNPDPGTPLPPEGNPGGNINSSFKPHTINP</sequence>
<dbReference type="RefSeq" id="WP_052729606.1">
    <property type="nucleotide sequence ID" value="NZ_CGIH01000013.1"/>
</dbReference>
<feature type="compositionally biased region" description="Pro residues" evidence="2">
    <location>
        <begin position="368"/>
        <end position="379"/>
    </location>
</feature>
<protein>
    <submittedName>
        <fullName evidence="4">Cell envelope-related transcriptional attenuator</fullName>
    </submittedName>
</protein>
<gene>
    <name evidence="4" type="ORF">928</name>
</gene>
<evidence type="ECO:0000256" key="2">
    <source>
        <dbReference type="SAM" id="MobiDB-lite"/>
    </source>
</evidence>
<comment type="similarity">
    <text evidence="1">Belongs to the LytR/CpsA/Psr (LCP) family.</text>
</comment>
<dbReference type="EMBL" id="CGIH01000013">
    <property type="protein sequence ID" value="CFX28640.1"/>
    <property type="molecule type" value="Genomic_DNA"/>
</dbReference>
<name>A0A0E4C863_9FIRM</name>
<dbReference type="NCBIfam" id="TIGR00350">
    <property type="entry name" value="lytR_cpsA_psr"/>
    <property type="match status" value="1"/>
</dbReference>
<feature type="domain" description="Cell envelope-related transcriptional attenuator" evidence="3">
    <location>
        <begin position="64"/>
        <end position="208"/>
    </location>
</feature>
<dbReference type="PANTHER" id="PTHR33392:SF6">
    <property type="entry name" value="POLYISOPRENYL-TEICHOIC ACID--PEPTIDOGLYCAN TEICHOIC ACID TRANSFERASE TAGU"/>
    <property type="match status" value="1"/>
</dbReference>
<evidence type="ECO:0000313" key="5">
    <source>
        <dbReference type="Proteomes" id="UP000045545"/>
    </source>
</evidence>
<proteinExistence type="inferred from homology"/>
<feature type="region of interest" description="Disordered" evidence="2">
    <location>
        <begin position="294"/>
        <end position="396"/>
    </location>
</feature>
<dbReference type="InterPro" id="IPR050922">
    <property type="entry name" value="LytR/CpsA/Psr_CW_biosynth"/>
</dbReference>
<keyword evidence="5" id="KW-1185">Reference proteome</keyword>
<dbReference type="AlphaFoldDB" id="A0A0E4C863"/>
<dbReference type="InterPro" id="IPR004474">
    <property type="entry name" value="LytR_CpsA_psr"/>
</dbReference>
<organism evidence="4 5">
    <name type="scientific">Syntrophomonas zehnderi OL-4</name>
    <dbReference type="NCBI Taxonomy" id="690567"/>
    <lineage>
        <taxon>Bacteria</taxon>
        <taxon>Bacillati</taxon>
        <taxon>Bacillota</taxon>
        <taxon>Clostridia</taxon>
        <taxon>Eubacteriales</taxon>
        <taxon>Syntrophomonadaceae</taxon>
        <taxon>Syntrophomonas</taxon>
    </lineage>
</organism>